<evidence type="ECO:0000256" key="1">
    <source>
        <dbReference type="SAM" id="Phobius"/>
    </source>
</evidence>
<sequence>MELLILSAVPRWLTASVHFQHYSFKSQPHPVPPFWSDYEKVLLRIVLTSLTALLVLFCLCLGYRLVRFTLLGF</sequence>
<keyword evidence="1" id="KW-0812">Transmembrane</keyword>
<gene>
    <name evidence="2" type="ORF">IQ217_04830</name>
</gene>
<organism evidence="2 3">
    <name type="scientific">Synechocystis salina LEGE 00031</name>
    <dbReference type="NCBI Taxonomy" id="1828736"/>
    <lineage>
        <taxon>Bacteria</taxon>
        <taxon>Bacillati</taxon>
        <taxon>Cyanobacteriota</taxon>
        <taxon>Cyanophyceae</taxon>
        <taxon>Synechococcales</taxon>
        <taxon>Merismopediaceae</taxon>
        <taxon>Synechocystis</taxon>
    </lineage>
</organism>
<reference evidence="2 3" key="1">
    <citation type="submission" date="2020-10" db="EMBL/GenBank/DDBJ databases">
        <authorList>
            <person name="Castelo-Branco R."/>
            <person name="Eusebio N."/>
            <person name="Adriana R."/>
            <person name="Vieira A."/>
            <person name="Brugerolle De Fraissinette N."/>
            <person name="Rezende De Castro R."/>
            <person name="Schneider M.P."/>
            <person name="Vasconcelos V."/>
            <person name="Leao P.N."/>
        </authorList>
    </citation>
    <scope>NUCLEOTIDE SEQUENCE [LARGE SCALE GENOMIC DNA]</scope>
    <source>
        <strain evidence="2 3">LEGE 00031</strain>
    </source>
</reference>
<evidence type="ECO:0000313" key="3">
    <source>
        <dbReference type="Proteomes" id="UP000658720"/>
    </source>
</evidence>
<keyword evidence="3" id="KW-1185">Reference proteome</keyword>
<protein>
    <submittedName>
        <fullName evidence="2">Uncharacterized protein</fullName>
    </submittedName>
</protein>
<accession>A0ABR9VPD2</accession>
<keyword evidence="1" id="KW-1133">Transmembrane helix</keyword>
<dbReference type="Proteomes" id="UP000658720">
    <property type="component" value="Unassembled WGS sequence"/>
</dbReference>
<name>A0ABR9VPD2_9SYNC</name>
<dbReference type="EMBL" id="JADEVV010000009">
    <property type="protein sequence ID" value="MBE9253197.1"/>
    <property type="molecule type" value="Genomic_DNA"/>
</dbReference>
<keyword evidence="1" id="KW-0472">Membrane</keyword>
<feature type="transmembrane region" description="Helical" evidence="1">
    <location>
        <begin position="43"/>
        <end position="66"/>
    </location>
</feature>
<evidence type="ECO:0000313" key="2">
    <source>
        <dbReference type="EMBL" id="MBE9253197.1"/>
    </source>
</evidence>
<dbReference type="RefSeq" id="WP_194019110.1">
    <property type="nucleotide sequence ID" value="NZ_JADEVV010000009.1"/>
</dbReference>
<comment type="caution">
    <text evidence="2">The sequence shown here is derived from an EMBL/GenBank/DDBJ whole genome shotgun (WGS) entry which is preliminary data.</text>
</comment>
<proteinExistence type="predicted"/>